<dbReference type="Proteomes" id="UP000465360">
    <property type="component" value="Unassembled WGS sequence"/>
</dbReference>
<dbReference type="InterPro" id="IPR038332">
    <property type="entry name" value="PPE_sf"/>
</dbReference>
<dbReference type="Gene3D" id="1.10.287.850">
    <property type="entry name" value="HP0062-like domain"/>
    <property type="match status" value="1"/>
</dbReference>
<gene>
    <name evidence="3" type="ORF">MBOU_09050</name>
</gene>
<keyword evidence="1" id="KW-0472">Membrane</keyword>
<feature type="domain" description="PE" evidence="2">
    <location>
        <begin position="4"/>
        <end position="93"/>
    </location>
</feature>
<dbReference type="SUPFAM" id="SSF140459">
    <property type="entry name" value="PE/PPE dimer-like"/>
    <property type="match status" value="1"/>
</dbReference>
<dbReference type="Pfam" id="PF00934">
    <property type="entry name" value="PE"/>
    <property type="match status" value="1"/>
</dbReference>
<accession>A0A7I9YK34</accession>
<keyword evidence="4" id="KW-1185">Reference proteome</keyword>
<keyword evidence="1" id="KW-1133">Transmembrane helix</keyword>
<evidence type="ECO:0000313" key="4">
    <source>
        <dbReference type="Proteomes" id="UP000465360"/>
    </source>
</evidence>
<evidence type="ECO:0000259" key="2">
    <source>
        <dbReference type="Pfam" id="PF00934"/>
    </source>
</evidence>
<evidence type="ECO:0000313" key="3">
    <source>
        <dbReference type="EMBL" id="GFG88863.1"/>
    </source>
</evidence>
<keyword evidence="1" id="KW-0812">Transmembrane</keyword>
<dbReference type="AlphaFoldDB" id="A0A7I9YK34"/>
<reference evidence="3 4" key="1">
    <citation type="journal article" date="2019" name="Emerg. Microbes Infect.">
        <title>Comprehensive subspecies identification of 175 nontuberculous mycobacteria species based on 7547 genomic profiles.</title>
        <authorList>
            <person name="Matsumoto Y."/>
            <person name="Kinjo T."/>
            <person name="Motooka D."/>
            <person name="Nabeya D."/>
            <person name="Jung N."/>
            <person name="Uechi K."/>
            <person name="Horii T."/>
            <person name="Iida T."/>
            <person name="Fujita J."/>
            <person name="Nakamura S."/>
        </authorList>
    </citation>
    <scope>NUCLEOTIDE SEQUENCE [LARGE SCALE GENOMIC DNA]</scope>
    <source>
        <strain evidence="3 4">JCM 30725</strain>
    </source>
</reference>
<dbReference type="InterPro" id="IPR000084">
    <property type="entry name" value="PE-PGRS_N"/>
</dbReference>
<sequence length="180" mass="18569">MSHVMVVPELLTAAATDLTAIGVTLQAAHREAASTLALAPAAADEVSVNIASLFSRQAEDYQQLASEAAAFHEQFVERLAAGAGAYASAEALNVSLLQPFAEALGTAGAAVAQAVPQSLDELGSLLFTSLLSSFILILLIFLGIPAVLFVGVPLLLFLAAFLYFNPNLVRGFAALANGRG</sequence>
<name>A0A7I9YK34_MYCBU</name>
<comment type="caution">
    <text evidence="3">The sequence shown here is derived from an EMBL/GenBank/DDBJ whole genome shotgun (WGS) entry which is preliminary data.</text>
</comment>
<evidence type="ECO:0000256" key="1">
    <source>
        <dbReference type="SAM" id="Phobius"/>
    </source>
</evidence>
<dbReference type="EMBL" id="BLKZ01000001">
    <property type="protein sequence ID" value="GFG88863.1"/>
    <property type="molecule type" value="Genomic_DNA"/>
</dbReference>
<proteinExistence type="predicted"/>
<protein>
    <recommendedName>
        <fullName evidence="2">PE domain-containing protein</fullName>
    </recommendedName>
</protein>
<feature type="transmembrane region" description="Helical" evidence="1">
    <location>
        <begin position="134"/>
        <end position="164"/>
    </location>
</feature>
<organism evidence="3 4">
    <name type="scientific">Mycobacterium bourgelatii</name>
    <dbReference type="NCBI Taxonomy" id="1273442"/>
    <lineage>
        <taxon>Bacteria</taxon>
        <taxon>Bacillati</taxon>
        <taxon>Actinomycetota</taxon>
        <taxon>Actinomycetes</taxon>
        <taxon>Mycobacteriales</taxon>
        <taxon>Mycobacteriaceae</taxon>
        <taxon>Mycobacterium</taxon>
    </lineage>
</organism>